<evidence type="ECO:0000313" key="2">
    <source>
        <dbReference type="EMBL" id="GAA4506341.1"/>
    </source>
</evidence>
<dbReference type="Proteomes" id="UP001500503">
    <property type="component" value="Unassembled WGS sequence"/>
</dbReference>
<dbReference type="EMBL" id="BAABHF010000039">
    <property type="protein sequence ID" value="GAA4506341.1"/>
    <property type="molecule type" value="Genomic_DNA"/>
</dbReference>
<keyword evidence="3" id="KW-1185">Reference proteome</keyword>
<evidence type="ECO:0000313" key="3">
    <source>
        <dbReference type="Proteomes" id="UP001500503"/>
    </source>
</evidence>
<comment type="caution">
    <text evidence="2">The sequence shown here is derived from an EMBL/GenBank/DDBJ whole genome shotgun (WGS) entry which is preliminary data.</text>
</comment>
<feature type="region of interest" description="Disordered" evidence="1">
    <location>
        <begin position="260"/>
        <end position="281"/>
    </location>
</feature>
<protein>
    <submittedName>
        <fullName evidence="2">Uncharacterized protein</fullName>
    </submittedName>
</protein>
<reference evidence="3" key="1">
    <citation type="journal article" date="2019" name="Int. J. Syst. Evol. Microbiol.">
        <title>The Global Catalogue of Microorganisms (GCM) 10K type strain sequencing project: providing services to taxonomists for standard genome sequencing and annotation.</title>
        <authorList>
            <consortium name="The Broad Institute Genomics Platform"/>
            <consortium name="The Broad Institute Genome Sequencing Center for Infectious Disease"/>
            <person name="Wu L."/>
            <person name="Ma J."/>
        </authorList>
    </citation>
    <scope>NUCLEOTIDE SEQUENCE [LARGE SCALE GENOMIC DNA]</scope>
    <source>
        <strain evidence="3">JCM 17933</strain>
    </source>
</reference>
<proteinExistence type="predicted"/>
<dbReference type="RefSeq" id="WP_345470064.1">
    <property type="nucleotide sequence ID" value="NZ_BAABHF010000039.1"/>
</dbReference>
<evidence type="ECO:0000256" key="1">
    <source>
        <dbReference type="SAM" id="MobiDB-lite"/>
    </source>
</evidence>
<sequence>MELLIADQRYNGLALRTPLNLLPAGTTPEWKAARAALESAYNALDDYDGKNDDLLSEQWRKVAEGKESAYVRAIQNGGTVPERPKGGYVADAEDKRPGIVGEWFRLVREKDKADSAAWVALVEAAPLAIPDAQAAIVAAGEAYKDAETALERARDTFAQAFSYRRDLEQFSRGTDDYTGSSGLPQAATQNVSGTRLPASMVVPNVLRWLDAQYGPADTAERLPAMRRVRGVNGAEFQMEPALALSLERDKNGNRIEYVDGLPPESQISRTGAARVGMSDDA</sequence>
<name>A0ABP8QQT3_9ACTN</name>
<accession>A0ABP8QQT3</accession>
<organism evidence="2 3">
    <name type="scientific">Actinoallomurus oryzae</name>
    <dbReference type="NCBI Taxonomy" id="502180"/>
    <lineage>
        <taxon>Bacteria</taxon>
        <taxon>Bacillati</taxon>
        <taxon>Actinomycetota</taxon>
        <taxon>Actinomycetes</taxon>
        <taxon>Streptosporangiales</taxon>
        <taxon>Thermomonosporaceae</taxon>
        <taxon>Actinoallomurus</taxon>
    </lineage>
</organism>
<gene>
    <name evidence="2" type="ORF">GCM10023191_063280</name>
</gene>